<name>A0A6I6HPD1_VARPD</name>
<dbReference type="AlphaFoldDB" id="A0A6I6HPD1"/>
<dbReference type="Proteomes" id="UP000425817">
    <property type="component" value="Chromosome"/>
</dbReference>
<accession>A0A6I6HPD1</accession>
<reference evidence="1 2" key="1">
    <citation type="submission" date="2019-12" db="EMBL/GenBank/DDBJ databases">
        <title>Hybrid Genome Assemblies of two High G+C Isolates from Undergraduate Microbiology Courses.</title>
        <authorList>
            <person name="Ne Ville C.J."/>
            <person name="Enright D."/>
            <person name="Hernandez I."/>
            <person name="Dodsworth J."/>
            <person name="Orwin P.M."/>
        </authorList>
    </citation>
    <scope>NUCLEOTIDE SEQUENCE [LARGE SCALE GENOMIC DNA]</scope>
    <source>
        <strain evidence="1 2">CSUSB</strain>
    </source>
</reference>
<protein>
    <submittedName>
        <fullName evidence="1">Uncharacterized protein</fullName>
    </submittedName>
</protein>
<gene>
    <name evidence="1" type="ORF">GOQ09_23675</name>
</gene>
<dbReference type="OrthoDB" id="9156564at2"/>
<dbReference type="EMBL" id="CP046622">
    <property type="protein sequence ID" value="QGW84384.1"/>
    <property type="molecule type" value="Genomic_DNA"/>
</dbReference>
<proteinExistence type="predicted"/>
<evidence type="ECO:0000313" key="1">
    <source>
        <dbReference type="EMBL" id="QGW84384.1"/>
    </source>
</evidence>
<dbReference type="RefSeq" id="WP_157616138.1">
    <property type="nucleotide sequence ID" value="NZ_CP046622.1"/>
</dbReference>
<organism evidence="1 2">
    <name type="scientific">Variovorax paradoxus</name>
    <dbReference type="NCBI Taxonomy" id="34073"/>
    <lineage>
        <taxon>Bacteria</taxon>
        <taxon>Pseudomonadati</taxon>
        <taxon>Pseudomonadota</taxon>
        <taxon>Betaproteobacteria</taxon>
        <taxon>Burkholderiales</taxon>
        <taxon>Comamonadaceae</taxon>
        <taxon>Variovorax</taxon>
    </lineage>
</organism>
<evidence type="ECO:0000313" key="2">
    <source>
        <dbReference type="Proteomes" id="UP000425817"/>
    </source>
</evidence>
<sequence>MTALHDYEAWLDTLDEKLFAANGVIRSEFDHAISIPLSECADMNGLKFWAAELRKALRLHRSSHLPVAYLLRRFVRLATSENNIPITPESNMGELRQEWNIKNEFADF</sequence>